<proteinExistence type="predicted"/>
<dbReference type="InterPro" id="IPR015943">
    <property type="entry name" value="WD40/YVTN_repeat-like_dom_sf"/>
</dbReference>
<reference evidence="6" key="1">
    <citation type="submission" date="2021-02" db="EMBL/GenBank/DDBJ databases">
        <authorList>
            <person name="Nowell W R."/>
        </authorList>
    </citation>
    <scope>NUCLEOTIDE SEQUENCE</scope>
    <source>
        <strain evidence="6">Ploen Becks lab</strain>
    </source>
</reference>
<feature type="repeat" description="WD" evidence="3">
    <location>
        <begin position="1566"/>
        <end position="1607"/>
    </location>
</feature>
<organism evidence="6 7">
    <name type="scientific">Brachionus calyciflorus</name>
    <dbReference type="NCBI Taxonomy" id="104777"/>
    <lineage>
        <taxon>Eukaryota</taxon>
        <taxon>Metazoa</taxon>
        <taxon>Spiralia</taxon>
        <taxon>Gnathifera</taxon>
        <taxon>Rotifera</taxon>
        <taxon>Eurotatoria</taxon>
        <taxon>Monogononta</taxon>
        <taxon>Pseudotrocha</taxon>
        <taxon>Ploima</taxon>
        <taxon>Brachionidae</taxon>
        <taxon>Brachionus</taxon>
    </lineage>
</organism>
<dbReference type="InterPro" id="IPR057588">
    <property type="entry name" value="NWD1/2-like_WH"/>
</dbReference>
<feature type="repeat" description="WD" evidence="3">
    <location>
        <begin position="1650"/>
        <end position="1691"/>
    </location>
</feature>
<dbReference type="SMART" id="SM00320">
    <property type="entry name" value="WD40"/>
    <property type="match status" value="14"/>
</dbReference>
<evidence type="ECO:0000256" key="4">
    <source>
        <dbReference type="SAM" id="MobiDB-lite"/>
    </source>
</evidence>
<feature type="repeat" description="WD" evidence="3">
    <location>
        <begin position="1535"/>
        <end position="1566"/>
    </location>
</feature>
<dbReference type="OrthoDB" id="9990676at2759"/>
<dbReference type="Gene3D" id="2.130.10.10">
    <property type="entry name" value="YVTN repeat-like/Quinoprotein amine dehydrogenase"/>
    <property type="match status" value="3"/>
</dbReference>
<evidence type="ECO:0000256" key="1">
    <source>
        <dbReference type="ARBA" id="ARBA00022574"/>
    </source>
</evidence>
<feature type="region of interest" description="Disordered" evidence="4">
    <location>
        <begin position="363"/>
        <end position="386"/>
    </location>
</feature>
<evidence type="ECO:0000256" key="2">
    <source>
        <dbReference type="ARBA" id="ARBA00022737"/>
    </source>
</evidence>
<dbReference type="Proteomes" id="UP000663879">
    <property type="component" value="Unassembled WGS sequence"/>
</dbReference>
<evidence type="ECO:0000313" key="7">
    <source>
        <dbReference type="Proteomes" id="UP000663879"/>
    </source>
</evidence>
<keyword evidence="7" id="KW-1185">Reference proteome</keyword>
<dbReference type="InterPro" id="IPR052752">
    <property type="entry name" value="NACHT-WD_repeat"/>
</dbReference>
<dbReference type="PROSITE" id="PS50294">
    <property type="entry name" value="WD_REPEATS_REGION"/>
    <property type="match status" value="5"/>
</dbReference>
<dbReference type="SUPFAM" id="SSF50978">
    <property type="entry name" value="WD40 repeat-like"/>
    <property type="match status" value="2"/>
</dbReference>
<feature type="repeat" description="WD" evidence="3">
    <location>
        <begin position="1397"/>
        <end position="1438"/>
    </location>
</feature>
<evidence type="ECO:0000313" key="6">
    <source>
        <dbReference type="EMBL" id="CAF0767685.1"/>
    </source>
</evidence>
<keyword evidence="1 3" id="KW-0853">WD repeat</keyword>
<dbReference type="CDD" id="cd00200">
    <property type="entry name" value="WD40"/>
    <property type="match status" value="2"/>
</dbReference>
<feature type="repeat" description="WD" evidence="3">
    <location>
        <begin position="1310"/>
        <end position="1351"/>
    </location>
</feature>
<dbReference type="EMBL" id="CAJNOC010000487">
    <property type="protein sequence ID" value="CAF0767685.1"/>
    <property type="molecule type" value="Genomic_DNA"/>
</dbReference>
<name>A0A813QIN6_9BILA</name>
<dbReference type="SUPFAM" id="SSF52540">
    <property type="entry name" value="P-loop containing nucleoside triphosphate hydrolases"/>
    <property type="match status" value="1"/>
</dbReference>
<feature type="repeat" description="WD" evidence="3">
    <location>
        <begin position="1142"/>
        <end position="1183"/>
    </location>
</feature>
<feature type="repeat" description="WD" evidence="3">
    <location>
        <begin position="1226"/>
        <end position="1267"/>
    </location>
</feature>
<dbReference type="InterPro" id="IPR001680">
    <property type="entry name" value="WD40_rpt"/>
</dbReference>
<feature type="region of interest" description="Disordered" evidence="4">
    <location>
        <begin position="1778"/>
        <end position="1845"/>
    </location>
</feature>
<feature type="compositionally biased region" description="Basic and acidic residues" evidence="4">
    <location>
        <begin position="1778"/>
        <end position="1793"/>
    </location>
</feature>
<accession>A0A813QIN6</accession>
<feature type="domain" description="NWD1/2-like winged helix-turn-helix" evidence="5">
    <location>
        <begin position="788"/>
        <end position="913"/>
    </location>
</feature>
<feature type="repeat" description="WD" evidence="3">
    <location>
        <begin position="1608"/>
        <end position="1649"/>
    </location>
</feature>
<dbReference type="Pfam" id="PF00400">
    <property type="entry name" value="WD40"/>
    <property type="match status" value="7"/>
</dbReference>
<gene>
    <name evidence="6" type="ORF">OXX778_LOCUS4781</name>
</gene>
<protein>
    <recommendedName>
        <fullName evidence="5">NWD1/2-like winged helix-turn-helix domain-containing protein</fullName>
    </recommendedName>
</protein>
<sequence>MPSTNKLDPNESHVSRLLQNLKPSGLMSANIDQVNGTNNNSDNTDSFENKTLNFSEYKSKFKTIKIFVASNKNEFDIESQCLLEETQPELQQYFLQFGYDFLFIDVNLNYDYDPFVDPYLFECLKKEIDDCYQTSDGCFFITLIGNKYGSTPLPLELTPTDFENIKLSTSSSDFELFQSWYTLDKNYTTPTYKLRSLIDAFPNFYNKNPDNYEQHMNERKIFLEVHHKLIEIIQNAIANFEFNAAKTNAKPLNSSIKAKNSHNDLSYYQYSGLELLTHFAFKNSLNECVAVCRNIENVDISKKNAEKYVDLLSNGKFDKQKDEKQHKYKEAVLMRLGAENRHEFTIKWNNDYEDIVELSNKNNSNTASENEDSTANITSSTPESTQSGFQKYDLEFRNYIHNFNAIVVSKVKSLVEKKLQEELQISTKPKEISILQEVARHHFKFETLSQKEIIESSDYLERFVKLITIGSKSDHYPIFLYGAGLSGKTSLITKLGLHAIKIIDTKNYFLLVRFTDLTSQCSTFEGLMYSLCEHLNILQNLNSSNEIENKSTIQLIEYFFKICHQISKANKNHLIILIDGLNDMNIEKIYLNKPNLSNNQISWLFNHQLPPRIHLIVSIKRQIQSQISRIENNDNLLLQSKNYQNNPLAQMNCHAAVASTASLSSSNVSNVSVPLFLFHFNEKLSSETENYLFELPIGFKKTDINDLISYFKNELSKYDRCLSDDLIQAIVQNIYNHKQNDSSHSNQLMVSQNSTSTTPEYQQAIFLYFNYVIKEIVNVNRINNNLFIESNLEKFPKDLESYFKYKLDLIEKRFNFKMVSCLFNYITAAHNGITEMELIDLLSCNNEFFSEYYNNTELPSMLRFPISLWLALKYQLGSLITSKYMDNKLTYSWSHDWVKKMMKQRFFNRVDQIRTCHKDIANYFLESFVETKPLVDMNKNMQIRDEEGRRFICQQPLLYSDVRYNYRRMSELWYHLMNSGDIHRLKEHAFFDFEHLLAKCHGMSLQILLNDIEAVLRRILDIDILLMSSLLKKSTLTLSQDPLRLSSEILTRLRPLQDEYGEHVKSLVSQASYWCENHDSPVLVPLSTWLDSPENLLITRIDHPDGIFKIAVTSFNQHVFFSSSKHEICMYHIPSKKLVRKFTGHTDSINCLQITFNNRYLISGSSDQLMRVWNLGTGEIENTFTNHKSAILCSVITHSDEFIVTGTYDRLINVIRIENGDVVHSVEKHFDAITALAISLDDSILVSASMDKTVRRWSFEDMQVLDNIATIYSSVTSMIITRDNTFVVIGCENKTVQVKSLITGTDIHDLVGHNSDITCLASSHDCERIYVACSDAKLYLYDVRSKELIAILIEQESSINDLRISSDNSFLFSSSGNSLYVLNLKKKKFLSRLKSKELEQNKLVKAIAMSKEGDMAITGDESGQVSLWNLENGEYLETLIEPSSDSTRYGVCKLALSNSHLFSVVAFTDNTVNVFDNEMGDIAADFAEHQSQVKHLYILDDNRRILTSDGFNLCKIWLAHTGQLLESITVACNLLSLSPDMKHVVSGPGENVVKIWGLNEAKVIRSIDHPNKITVIIFTHDSQFVITGGEDNSCKIWELLTGKLIQVLIEHDGAITSIAVPFNNNLVVSGAKDKLVLLWNFKDGSVIHKLSAHQDIIVKAAITFDGNLVISASKDGVINVWSSRYGYLLTSLSLQFTLIDLVISPDGTRMIGRLTDSTNIPIIGLTHKSPHDYTRTISQSSLKSFDYLTKMHGGSLPLKPKPLVFAKKSTNLLKLFTQEEKKSSERRATRRPSEIVSHIQAEPISASQPSSRGIFQKQKRKAKKSSEFSSNTSMSTKEEKQRKTKICCLL</sequence>
<evidence type="ECO:0000259" key="5">
    <source>
        <dbReference type="Pfam" id="PF25469"/>
    </source>
</evidence>
<dbReference type="PROSITE" id="PS50082">
    <property type="entry name" value="WD_REPEATS_2"/>
    <property type="match status" value="8"/>
</dbReference>
<dbReference type="PROSITE" id="PS00678">
    <property type="entry name" value="WD_REPEATS_1"/>
    <property type="match status" value="3"/>
</dbReference>
<keyword evidence="2" id="KW-0677">Repeat</keyword>
<dbReference type="PANTHER" id="PTHR19871:SF14">
    <property type="entry name" value="DUF4062 DOMAIN-CONTAINING PROTEIN"/>
    <property type="match status" value="1"/>
</dbReference>
<dbReference type="Pfam" id="PF25469">
    <property type="entry name" value="WHD_NWD1"/>
    <property type="match status" value="1"/>
</dbReference>
<comment type="caution">
    <text evidence="6">The sequence shown here is derived from an EMBL/GenBank/DDBJ whole genome shotgun (WGS) entry which is preliminary data.</text>
</comment>
<dbReference type="PANTHER" id="PTHR19871">
    <property type="entry name" value="BETA TRANSDUCIN-RELATED PROTEIN"/>
    <property type="match status" value="1"/>
</dbReference>
<evidence type="ECO:0000256" key="3">
    <source>
        <dbReference type="PROSITE-ProRule" id="PRU00221"/>
    </source>
</evidence>
<dbReference type="InterPro" id="IPR036322">
    <property type="entry name" value="WD40_repeat_dom_sf"/>
</dbReference>
<dbReference type="InterPro" id="IPR019775">
    <property type="entry name" value="WD40_repeat_CS"/>
</dbReference>
<dbReference type="InterPro" id="IPR027417">
    <property type="entry name" value="P-loop_NTPase"/>
</dbReference>